<dbReference type="RefSeq" id="WP_380058634.1">
    <property type="nucleotide sequence ID" value="NZ_JBHSWB010000002.1"/>
</dbReference>
<proteinExistence type="predicted"/>
<reference evidence="2" key="1">
    <citation type="journal article" date="2019" name="Int. J. Syst. Evol. Microbiol.">
        <title>The Global Catalogue of Microorganisms (GCM) 10K type strain sequencing project: providing services to taxonomists for standard genome sequencing and annotation.</title>
        <authorList>
            <consortium name="The Broad Institute Genomics Platform"/>
            <consortium name="The Broad Institute Genome Sequencing Center for Infectious Disease"/>
            <person name="Wu L."/>
            <person name="Ma J."/>
        </authorList>
    </citation>
    <scope>NUCLEOTIDE SEQUENCE [LARGE SCALE GENOMIC DNA]</scope>
    <source>
        <strain evidence="2">CCUG 63830</strain>
    </source>
</reference>
<dbReference type="Proteomes" id="UP001596317">
    <property type="component" value="Unassembled WGS sequence"/>
</dbReference>
<gene>
    <name evidence="1" type="ORF">ACFP90_21610</name>
</gene>
<comment type="caution">
    <text evidence="1">The sequence shown here is derived from an EMBL/GenBank/DDBJ whole genome shotgun (WGS) entry which is preliminary data.</text>
</comment>
<keyword evidence="2" id="KW-1185">Reference proteome</keyword>
<organism evidence="1 2">
    <name type="scientific">Deinococcus multiflagellatus</name>
    <dbReference type="NCBI Taxonomy" id="1656887"/>
    <lineage>
        <taxon>Bacteria</taxon>
        <taxon>Thermotogati</taxon>
        <taxon>Deinococcota</taxon>
        <taxon>Deinococci</taxon>
        <taxon>Deinococcales</taxon>
        <taxon>Deinococcaceae</taxon>
        <taxon>Deinococcus</taxon>
    </lineage>
</organism>
<protein>
    <submittedName>
        <fullName evidence="1">Uncharacterized protein</fullName>
    </submittedName>
</protein>
<evidence type="ECO:0000313" key="1">
    <source>
        <dbReference type="EMBL" id="MFC6662657.1"/>
    </source>
</evidence>
<sequence>MYTEVSRGAPDRVQANPNFKAKVRQTLQLLPDCVAEARGVWALAA</sequence>
<name>A0ABW1ZQD2_9DEIO</name>
<evidence type="ECO:0000313" key="2">
    <source>
        <dbReference type="Proteomes" id="UP001596317"/>
    </source>
</evidence>
<dbReference type="EMBL" id="JBHSWB010000002">
    <property type="protein sequence ID" value="MFC6662657.1"/>
    <property type="molecule type" value="Genomic_DNA"/>
</dbReference>
<accession>A0ABW1ZQD2</accession>